<dbReference type="Proteomes" id="UP000034607">
    <property type="component" value="Unassembled WGS sequence"/>
</dbReference>
<comment type="caution">
    <text evidence="1">The sequence shown here is derived from an EMBL/GenBank/DDBJ whole genome shotgun (WGS) entry which is preliminary data.</text>
</comment>
<gene>
    <name evidence="1" type="ORF">UX78_C0007G0032</name>
</gene>
<evidence type="ECO:0000313" key="2">
    <source>
        <dbReference type="Proteomes" id="UP000034607"/>
    </source>
</evidence>
<reference evidence="1 2" key="1">
    <citation type="journal article" date="2015" name="Nature">
        <title>rRNA introns, odd ribosomes, and small enigmatic genomes across a large radiation of phyla.</title>
        <authorList>
            <person name="Brown C.T."/>
            <person name="Hug L.A."/>
            <person name="Thomas B.C."/>
            <person name="Sharon I."/>
            <person name="Castelle C.J."/>
            <person name="Singh A."/>
            <person name="Wilkins M.J."/>
            <person name="Williams K.H."/>
            <person name="Banfield J.F."/>
        </authorList>
    </citation>
    <scope>NUCLEOTIDE SEQUENCE [LARGE SCALE GENOMIC DNA]</scope>
</reference>
<organism evidence="1 2">
    <name type="scientific">Candidatus Amesbacteria bacterium GW2011_GWA2_47_11</name>
    <dbReference type="NCBI Taxonomy" id="1618357"/>
    <lineage>
        <taxon>Bacteria</taxon>
        <taxon>Candidatus Amesiibacteriota</taxon>
    </lineage>
</organism>
<accession>A0A0G1RH74</accession>
<dbReference type="EMBL" id="LCNM01000007">
    <property type="protein sequence ID" value="KKU56506.1"/>
    <property type="molecule type" value="Genomic_DNA"/>
</dbReference>
<evidence type="ECO:0000313" key="1">
    <source>
        <dbReference type="EMBL" id="KKU56506.1"/>
    </source>
</evidence>
<proteinExistence type="predicted"/>
<protein>
    <submittedName>
        <fullName evidence="1">Uncharacterized protein</fullName>
    </submittedName>
</protein>
<name>A0A0G1RH74_9BACT</name>
<sequence>MTDEEVQKVNHDKLLDELADLCIDMFLQKLHSGDIVKENSPDKAVGFFNGHPGHQADKPGEFNRGGHLKIWMR</sequence>
<dbReference type="AlphaFoldDB" id="A0A0G1RH74"/>